<gene>
    <name evidence="2" type="ORF">DMB68_15015</name>
</gene>
<evidence type="ECO:0000256" key="1">
    <source>
        <dbReference type="ARBA" id="ARBA00022729"/>
    </source>
</evidence>
<dbReference type="AlphaFoldDB" id="A0A2V4C0D8"/>
<dbReference type="InterPro" id="IPR051829">
    <property type="entry name" value="Multiheme_Cytochr_ET"/>
</dbReference>
<dbReference type="SUPFAM" id="SSF48695">
    <property type="entry name" value="Multiheme cytochromes"/>
    <property type="match status" value="1"/>
</dbReference>
<evidence type="ECO:0008006" key="4">
    <source>
        <dbReference type="Google" id="ProtNLM"/>
    </source>
</evidence>
<dbReference type="EMBL" id="QJHL01000003">
    <property type="protein sequence ID" value="PXY44758.1"/>
    <property type="molecule type" value="Genomic_DNA"/>
</dbReference>
<dbReference type="PROSITE" id="PS51257">
    <property type="entry name" value="PROKAR_LIPOPROTEIN"/>
    <property type="match status" value="1"/>
</dbReference>
<protein>
    <recommendedName>
        <fullName evidence="4">Cytochrome c-552/4 domain-containing protein</fullName>
    </recommendedName>
</protein>
<keyword evidence="3" id="KW-1185">Reference proteome</keyword>
<sequence length="404" mass="46178">MKIARNLFTVFVLSLFLISCKNESDNYTDPRGTDYAGSESCIQCHQKQHETSILSAHYKATLPGTKENILGHFTNGKNTFVYDQNTKLVMEERNDSLYQVLYKNEKEVKAHPFDVLFGFKHAQTSGYWKNHSFYELPISYYKSINNWATSPDYSATKANFSKKIQKECFSCHSSNIASDYVTTNSSEAYNYMGMEVHNFMNKNTLVYGIDCERCHGPAKEHVRAHLKFPDLKKAQNMVSFRNMNRQQRIDACALCHSGNDKIKLKSRFQFKPGESLSDYFQENRRPKDTLNYDVHGNQLGLLSQSKCFQKSQTMDCITCHNPHQDAPQKSISYSKICMSCHQSTQHKAATLKTISKSGLANNCLECHMPTQNSKVIRFQQSNSSAVNSYSLRTHKIAIYPAAKN</sequence>
<proteinExistence type="predicted"/>
<dbReference type="PANTHER" id="PTHR35038:SF8">
    <property type="entry name" value="C-TYPE POLYHEME CYTOCHROME OMCC"/>
    <property type="match status" value="1"/>
</dbReference>
<organism evidence="2 3">
    <name type="scientific">Flavobacterium hydrophilum</name>
    <dbReference type="NCBI Taxonomy" id="2211445"/>
    <lineage>
        <taxon>Bacteria</taxon>
        <taxon>Pseudomonadati</taxon>
        <taxon>Bacteroidota</taxon>
        <taxon>Flavobacteriia</taxon>
        <taxon>Flavobacteriales</taxon>
        <taxon>Flavobacteriaceae</taxon>
        <taxon>Flavobacterium</taxon>
    </lineage>
</organism>
<evidence type="ECO:0000313" key="3">
    <source>
        <dbReference type="Proteomes" id="UP000247681"/>
    </source>
</evidence>
<dbReference type="PANTHER" id="PTHR35038">
    <property type="entry name" value="DISSIMILATORY SULFITE REDUCTASE SIRA"/>
    <property type="match status" value="1"/>
</dbReference>
<dbReference type="Proteomes" id="UP000247681">
    <property type="component" value="Unassembled WGS sequence"/>
</dbReference>
<dbReference type="InterPro" id="IPR036280">
    <property type="entry name" value="Multihaem_cyt_sf"/>
</dbReference>
<dbReference type="OrthoDB" id="9814800at2"/>
<comment type="caution">
    <text evidence="2">The sequence shown here is derived from an EMBL/GenBank/DDBJ whole genome shotgun (WGS) entry which is preliminary data.</text>
</comment>
<dbReference type="RefSeq" id="WP_110347476.1">
    <property type="nucleotide sequence ID" value="NZ_QJHL01000003.1"/>
</dbReference>
<name>A0A2V4C0D8_9FLAO</name>
<reference evidence="2 3" key="1">
    <citation type="submission" date="2018-05" db="EMBL/GenBank/DDBJ databases">
        <title>Flavobacterium sp. strain IMCC34758, incomplete genome.</title>
        <authorList>
            <person name="Joung Y."/>
        </authorList>
    </citation>
    <scope>NUCLEOTIDE SEQUENCE [LARGE SCALE GENOMIC DNA]</scope>
    <source>
        <strain evidence="2 3">IMCC34758</strain>
    </source>
</reference>
<dbReference type="Gene3D" id="1.10.1130.10">
    <property type="entry name" value="Flavocytochrome C3, Chain A"/>
    <property type="match status" value="2"/>
</dbReference>
<evidence type="ECO:0000313" key="2">
    <source>
        <dbReference type="EMBL" id="PXY44758.1"/>
    </source>
</evidence>
<accession>A0A2V4C0D8</accession>
<keyword evidence="1" id="KW-0732">Signal</keyword>